<dbReference type="RefSeq" id="WP_203793385.1">
    <property type="nucleotide sequence ID" value="NZ_BAAAQE010000097.1"/>
</dbReference>
<protein>
    <recommendedName>
        <fullName evidence="3">Secreted protein</fullName>
    </recommendedName>
</protein>
<evidence type="ECO:0000313" key="2">
    <source>
        <dbReference type="Proteomes" id="UP000612282"/>
    </source>
</evidence>
<organism evidence="1 2">
    <name type="scientific">Actinoplanes couchii</name>
    <dbReference type="NCBI Taxonomy" id="403638"/>
    <lineage>
        <taxon>Bacteria</taxon>
        <taxon>Bacillati</taxon>
        <taxon>Actinomycetota</taxon>
        <taxon>Actinomycetes</taxon>
        <taxon>Micromonosporales</taxon>
        <taxon>Micromonosporaceae</taxon>
        <taxon>Actinoplanes</taxon>
    </lineage>
</organism>
<proteinExistence type="predicted"/>
<dbReference type="EMBL" id="BOMG01000021">
    <property type="protein sequence ID" value="GID52573.1"/>
    <property type="molecule type" value="Genomic_DNA"/>
</dbReference>
<reference evidence="1 2" key="1">
    <citation type="submission" date="2021-01" db="EMBL/GenBank/DDBJ databases">
        <title>Whole genome shotgun sequence of Actinoplanes couchii NBRC 106145.</title>
        <authorList>
            <person name="Komaki H."/>
            <person name="Tamura T."/>
        </authorList>
    </citation>
    <scope>NUCLEOTIDE SEQUENCE [LARGE SCALE GENOMIC DNA]</scope>
    <source>
        <strain evidence="1 2">NBRC 106145</strain>
    </source>
</reference>
<keyword evidence="2" id="KW-1185">Reference proteome</keyword>
<evidence type="ECO:0000313" key="1">
    <source>
        <dbReference type="EMBL" id="GID52573.1"/>
    </source>
</evidence>
<sequence length="105" mass="11251">MTAYPYRLRRSFLLVILVLVAAAFLPAGQHHHTDGRVSASACTERELVPVHEHHNDAGAAFQAASRGWLAAPRTAVTVVSAPAPAVTFTPLIAHVDLRLPGVLRV</sequence>
<name>A0ABQ3X231_9ACTN</name>
<accession>A0ABQ3X231</accession>
<comment type="caution">
    <text evidence="1">The sequence shown here is derived from an EMBL/GenBank/DDBJ whole genome shotgun (WGS) entry which is preliminary data.</text>
</comment>
<dbReference type="Proteomes" id="UP000612282">
    <property type="component" value="Unassembled WGS sequence"/>
</dbReference>
<evidence type="ECO:0008006" key="3">
    <source>
        <dbReference type="Google" id="ProtNLM"/>
    </source>
</evidence>
<gene>
    <name evidence="1" type="ORF">Aco03nite_009770</name>
</gene>